<keyword evidence="3" id="KW-1185">Reference proteome</keyword>
<reference evidence="2 3" key="1">
    <citation type="submission" date="2017-12" db="EMBL/GenBank/DDBJ databases">
        <title>Comparative genomics of Botrytis spp.</title>
        <authorList>
            <person name="Valero-Jimenez C.A."/>
            <person name="Tapia P."/>
            <person name="Veloso J."/>
            <person name="Silva-Moreno E."/>
            <person name="Staats M."/>
            <person name="Valdes J.H."/>
            <person name="Van Kan J.A.L."/>
        </authorList>
    </citation>
    <scope>NUCLEOTIDE SEQUENCE [LARGE SCALE GENOMIC DNA]</scope>
    <source>
        <strain evidence="2 3">Bt9001</strain>
    </source>
</reference>
<dbReference type="EMBL" id="PQXH01000003">
    <property type="protein sequence ID" value="TGO19616.1"/>
    <property type="molecule type" value="Genomic_DNA"/>
</dbReference>
<protein>
    <submittedName>
        <fullName evidence="2">Uncharacterized protein</fullName>
    </submittedName>
</protein>
<name>A0A4Z1F5I4_9HELO</name>
<feature type="compositionally biased region" description="Basic and acidic residues" evidence="1">
    <location>
        <begin position="61"/>
        <end position="74"/>
    </location>
</feature>
<dbReference type="OrthoDB" id="3547832at2759"/>
<dbReference type="Proteomes" id="UP000297777">
    <property type="component" value="Unassembled WGS sequence"/>
</dbReference>
<feature type="region of interest" description="Disordered" evidence="1">
    <location>
        <begin position="61"/>
        <end position="84"/>
    </location>
</feature>
<evidence type="ECO:0000313" key="2">
    <source>
        <dbReference type="EMBL" id="TGO19616.1"/>
    </source>
</evidence>
<sequence>MSTSSSQTSIDINLDYLEGDCLRHPILTDPAEAIVAARFNHGFDPDLPFLPLCMHSKDRDVTKAPTELSRDETNKGSSFHSEGREWNKDGEVSWAVLSSWCPACSKEYEEELFKGNSRILYIMAMLRRHWIMVGDENRTPRGRAEAMEEFSYMNKLERALGKHMTVNKETMVSAQDRIGAFVSEQQSKIDSGQAYESAYASSRDPENYPMYGPANYPAFNPPFNAKLRIHRQMPLNVPRTTAFTTQQPP</sequence>
<accession>A0A4Z1F5I4</accession>
<dbReference type="AlphaFoldDB" id="A0A4Z1F5I4"/>
<proteinExistence type="predicted"/>
<evidence type="ECO:0000256" key="1">
    <source>
        <dbReference type="SAM" id="MobiDB-lite"/>
    </source>
</evidence>
<gene>
    <name evidence="2" type="ORF">BTUL_0003g00700</name>
</gene>
<evidence type="ECO:0000313" key="3">
    <source>
        <dbReference type="Proteomes" id="UP000297777"/>
    </source>
</evidence>
<organism evidence="2 3">
    <name type="scientific">Botrytis tulipae</name>
    <dbReference type="NCBI Taxonomy" id="87230"/>
    <lineage>
        <taxon>Eukaryota</taxon>
        <taxon>Fungi</taxon>
        <taxon>Dikarya</taxon>
        <taxon>Ascomycota</taxon>
        <taxon>Pezizomycotina</taxon>
        <taxon>Leotiomycetes</taxon>
        <taxon>Helotiales</taxon>
        <taxon>Sclerotiniaceae</taxon>
        <taxon>Botrytis</taxon>
    </lineage>
</organism>
<comment type="caution">
    <text evidence="2">The sequence shown here is derived from an EMBL/GenBank/DDBJ whole genome shotgun (WGS) entry which is preliminary data.</text>
</comment>